<dbReference type="Proteomes" id="UP000186108">
    <property type="component" value="Plasmid pR1CP1"/>
</dbReference>
<proteinExistence type="predicted"/>
<keyword evidence="1" id="KW-0614">Plasmid</keyword>
<geneLocation type="plasmid" evidence="2">
    <name>pr1cp1</name>
</geneLocation>
<reference evidence="1 2" key="1">
    <citation type="submission" date="2014-07" db="EMBL/GenBank/DDBJ databases">
        <authorList>
            <person name="Zhang J.E."/>
            <person name="Yang H."/>
            <person name="Guo J."/>
            <person name="Deng Z."/>
            <person name="Luo H."/>
            <person name="Luo M."/>
            <person name="Zhao B."/>
        </authorList>
    </citation>
    <scope>NUCLEOTIDE SEQUENCE [LARGE SCALE GENOMIC DNA]</scope>
    <source>
        <strain evidence="1 2">1CP</strain>
        <plasmid evidence="2">Plasmid pr1cp1</plasmid>
    </source>
</reference>
<gene>
    <name evidence="1" type="ORF">R1CP_35800</name>
</gene>
<organism evidence="1 2">
    <name type="scientific">Rhodococcus opacus</name>
    <name type="common">Nocardia opaca</name>
    <dbReference type="NCBI Taxonomy" id="37919"/>
    <lineage>
        <taxon>Bacteria</taxon>
        <taxon>Bacillati</taxon>
        <taxon>Actinomycetota</taxon>
        <taxon>Actinomycetes</taxon>
        <taxon>Mycobacteriales</taxon>
        <taxon>Nocardiaceae</taxon>
        <taxon>Rhodococcus</taxon>
    </lineage>
</organism>
<evidence type="ECO:0000313" key="2">
    <source>
        <dbReference type="Proteomes" id="UP000186108"/>
    </source>
</evidence>
<dbReference type="AlphaFoldDB" id="A0A1B1KGN4"/>
<protein>
    <submittedName>
        <fullName evidence="1">Uncharacterized protein</fullName>
    </submittedName>
</protein>
<evidence type="ECO:0000313" key="1">
    <source>
        <dbReference type="EMBL" id="ANS31766.1"/>
    </source>
</evidence>
<sequence length="43" mass="4743">MAARHFRLAGLHDRDDVSMEERELLRLTAVTGASPAVPQRAPT</sequence>
<accession>A0A1B1KGN4</accession>
<dbReference type="EMBL" id="CP009112">
    <property type="protein sequence ID" value="ANS31766.1"/>
    <property type="molecule type" value="Genomic_DNA"/>
</dbReference>
<name>A0A1B1KGN4_RHOOP</name>